<accession>M7NZU4</accession>
<dbReference type="EMBL" id="APHR01000044">
    <property type="protein sequence ID" value="EMR12741.1"/>
    <property type="molecule type" value="Genomic_DNA"/>
</dbReference>
<dbReference type="Gene3D" id="2.130.10.10">
    <property type="entry name" value="YVTN repeat-like/Quinoprotein amine dehydrogenase"/>
    <property type="match status" value="2"/>
</dbReference>
<keyword evidence="1" id="KW-0853">WD repeat</keyword>
<dbReference type="SMART" id="SM00320">
    <property type="entry name" value="WD40"/>
    <property type="match status" value="7"/>
</dbReference>
<dbReference type="Proteomes" id="UP000012019">
    <property type="component" value="Unassembled WGS sequence"/>
</dbReference>
<reference evidence="3 4" key="1">
    <citation type="journal article" date="2013" name="Genome Announc.">
        <title>Draft Genome Sequence of Methylophaga lonarensis MPLT, a Haloalkaliphilic (Non-Methane-Utilizing) Methylotroph.</title>
        <authorList>
            <person name="Shetty S.A."/>
            <person name="Marathe N.P."/>
            <person name="Munot H."/>
            <person name="Antony C.P."/>
            <person name="Dhotre D.P."/>
            <person name="Murrell J.C."/>
            <person name="Shouche Y.S."/>
        </authorList>
    </citation>
    <scope>NUCLEOTIDE SEQUENCE [LARGE SCALE GENOMIC DNA]</scope>
    <source>
        <strain evidence="3 4">MPL</strain>
    </source>
</reference>
<protein>
    <submittedName>
        <fullName evidence="3">Uncharacterized protein</fullName>
    </submittedName>
</protein>
<dbReference type="PATRIC" id="fig|1286106.3.peg.1756"/>
<organism evidence="3 4">
    <name type="scientific">Methylophaga lonarensis MPL</name>
    <dbReference type="NCBI Taxonomy" id="1286106"/>
    <lineage>
        <taxon>Bacteria</taxon>
        <taxon>Pseudomonadati</taxon>
        <taxon>Pseudomonadota</taxon>
        <taxon>Gammaproteobacteria</taxon>
        <taxon>Thiotrichales</taxon>
        <taxon>Piscirickettsiaceae</taxon>
        <taxon>Methylophaga</taxon>
    </lineage>
</organism>
<feature type="repeat" description="WD" evidence="1">
    <location>
        <begin position="177"/>
        <end position="211"/>
    </location>
</feature>
<dbReference type="PROSITE" id="PS50082">
    <property type="entry name" value="WD_REPEATS_2"/>
    <property type="match status" value="3"/>
</dbReference>
<evidence type="ECO:0000256" key="2">
    <source>
        <dbReference type="SAM" id="SignalP"/>
    </source>
</evidence>
<sequence>MKMASTALRRLLWLPALSLALAACSGDAPTLISQTERSQAGSHAVAFSPDNQYLVVADTEENARLWRLADNEVIYSWQSMPDAPAMTSLVGFSGDGRFVATAEYDTVMLWSVASGEPFNRVQFPFPVRAMALSPTGNAILVALTNRTAVYFDINRNRVVHVFQHDGSNVNSPVDQLINAVAISPDGLYAMTGGDDWTARLWQLDNGEQLQIWPHNNSINFLAFHPEQSVVITAAANGYTHLREYPTGEERYFLRSSPWPSNLDYPDFPVFLMTTTAVAFSTDGNYMVTGHANEQLCLWQFQSGEKISCWKTGRRAALNPGSVVQAVAFSADGQTIFSESGNGLAEQWQRR</sequence>
<evidence type="ECO:0000313" key="3">
    <source>
        <dbReference type="EMBL" id="EMR12741.1"/>
    </source>
</evidence>
<name>M7NZU4_9GAMM</name>
<dbReference type="InterPro" id="IPR001680">
    <property type="entry name" value="WD40_rpt"/>
</dbReference>
<dbReference type="PANTHER" id="PTHR19879:SF9">
    <property type="entry name" value="TRANSCRIPTION INITIATION FACTOR TFIID SUBUNIT 5"/>
    <property type="match status" value="1"/>
</dbReference>
<evidence type="ECO:0000256" key="1">
    <source>
        <dbReference type="PROSITE-ProRule" id="PRU00221"/>
    </source>
</evidence>
<dbReference type="eggNOG" id="COG2319">
    <property type="taxonomic scope" value="Bacteria"/>
</dbReference>
<feature type="signal peptide" evidence="2">
    <location>
        <begin position="1"/>
        <end position="22"/>
    </location>
</feature>
<dbReference type="PROSITE" id="PS51257">
    <property type="entry name" value="PROKAR_LIPOPROTEIN"/>
    <property type="match status" value="1"/>
</dbReference>
<comment type="caution">
    <text evidence="3">The sequence shown here is derived from an EMBL/GenBank/DDBJ whole genome shotgun (WGS) entry which is preliminary data.</text>
</comment>
<keyword evidence="4" id="KW-1185">Reference proteome</keyword>
<feature type="chain" id="PRO_5004082510" evidence="2">
    <location>
        <begin position="23"/>
        <end position="350"/>
    </location>
</feature>
<dbReference type="SUPFAM" id="SSF50978">
    <property type="entry name" value="WD40 repeat-like"/>
    <property type="match status" value="1"/>
</dbReference>
<dbReference type="PANTHER" id="PTHR19879">
    <property type="entry name" value="TRANSCRIPTION INITIATION FACTOR TFIID"/>
    <property type="match status" value="1"/>
</dbReference>
<proteinExistence type="predicted"/>
<gene>
    <name evidence="3" type="ORF">MPL1_08753</name>
</gene>
<evidence type="ECO:0000313" key="4">
    <source>
        <dbReference type="Proteomes" id="UP000012019"/>
    </source>
</evidence>
<feature type="repeat" description="WD" evidence="1">
    <location>
        <begin position="44"/>
        <end position="76"/>
    </location>
</feature>
<dbReference type="Pfam" id="PF00400">
    <property type="entry name" value="WD40"/>
    <property type="match status" value="2"/>
</dbReference>
<dbReference type="STRING" id="1286106.MPL1_08753"/>
<dbReference type="InterPro" id="IPR036322">
    <property type="entry name" value="WD40_repeat_dom_sf"/>
</dbReference>
<dbReference type="InterPro" id="IPR015943">
    <property type="entry name" value="WD40/YVTN_repeat-like_dom_sf"/>
</dbReference>
<feature type="repeat" description="WD" evidence="1">
    <location>
        <begin position="275"/>
        <end position="308"/>
    </location>
</feature>
<keyword evidence="2" id="KW-0732">Signal</keyword>
<dbReference type="AlphaFoldDB" id="M7NZU4"/>